<dbReference type="AlphaFoldDB" id="A0AB33K6Z9"/>
<feature type="region of interest" description="Disordered" evidence="1">
    <location>
        <begin position="139"/>
        <end position="206"/>
    </location>
</feature>
<feature type="region of interest" description="Disordered" evidence="1">
    <location>
        <begin position="254"/>
        <end position="289"/>
    </location>
</feature>
<evidence type="ECO:0000256" key="1">
    <source>
        <dbReference type="SAM" id="MobiDB-lite"/>
    </source>
</evidence>
<keyword evidence="2" id="KW-1133">Transmembrane helix</keyword>
<keyword evidence="2" id="KW-0472">Membrane</keyword>
<feature type="transmembrane region" description="Helical" evidence="2">
    <location>
        <begin position="103"/>
        <end position="126"/>
    </location>
</feature>
<feature type="region of interest" description="Disordered" evidence="1">
    <location>
        <begin position="1"/>
        <end position="36"/>
    </location>
</feature>
<dbReference type="EMBL" id="AP035881">
    <property type="protein sequence ID" value="BFP47215.1"/>
    <property type="molecule type" value="Genomic_DNA"/>
</dbReference>
<feature type="compositionally biased region" description="Low complexity" evidence="1">
    <location>
        <begin position="179"/>
        <end position="199"/>
    </location>
</feature>
<organism evidence="3">
    <name type="scientific">Kitasatospora sp. CMC57</name>
    <dbReference type="NCBI Taxonomy" id="3231513"/>
    <lineage>
        <taxon>Bacteria</taxon>
        <taxon>Bacillati</taxon>
        <taxon>Actinomycetota</taxon>
        <taxon>Actinomycetes</taxon>
        <taxon>Kitasatosporales</taxon>
        <taxon>Streptomycetaceae</taxon>
        <taxon>Kitasatospora</taxon>
    </lineage>
</organism>
<dbReference type="RefSeq" id="WP_407989591.1">
    <property type="nucleotide sequence ID" value="NZ_AP035881.2"/>
</dbReference>
<feature type="compositionally biased region" description="Low complexity" evidence="1">
    <location>
        <begin position="162"/>
        <end position="173"/>
    </location>
</feature>
<evidence type="ECO:0000313" key="3">
    <source>
        <dbReference type="EMBL" id="BFP47215.1"/>
    </source>
</evidence>
<protein>
    <submittedName>
        <fullName evidence="3">Uncharacterized protein</fullName>
    </submittedName>
</protein>
<gene>
    <name evidence="3" type="ORF">KCMC57_35830</name>
</gene>
<reference evidence="3" key="1">
    <citation type="submission" date="2024-07" db="EMBL/GenBank/DDBJ databases">
        <title>Complete genome sequences of cellulolytic bacteria, Kitasatospora sp. CMC57 and Streptomyces sp. CMC78, isolated from Japanese agricultural soil.</title>
        <authorList>
            <person name="Hashimoto T."/>
            <person name="Ito M."/>
            <person name="Iwamoto M."/>
            <person name="Fukahori D."/>
            <person name="Shoda T."/>
            <person name="Sakoda M."/>
            <person name="Morohoshi T."/>
            <person name="Mitsuboshi M."/>
            <person name="Nishizawa T."/>
        </authorList>
    </citation>
    <scope>NUCLEOTIDE SEQUENCE</scope>
    <source>
        <strain evidence="3">CMC57</strain>
    </source>
</reference>
<name>A0AB33K6Z9_9ACTN</name>
<evidence type="ECO:0000256" key="2">
    <source>
        <dbReference type="SAM" id="Phobius"/>
    </source>
</evidence>
<proteinExistence type="predicted"/>
<keyword evidence="2" id="KW-0812">Transmembrane</keyword>
<accession>A0AB33K6Z9</accession>
<sequence>MSTNRSRRIDRATAEQLLAGAPGDPSAGQDRLAGRTVSPDHAALAGLIAAAAAPEVGDGDLPGEQAALAAFRAARDQPAAAPRRRSTVAVALSVRARAFSAKALLAAGVATALGGVAVAATTGGLVHLPSALGGSEPEVQVSALPSATAPWSGAPSGQAFDRPSGSPSATARSARPEPSRSSPTGPASPSATAPGAVPGTPVPQPRLEELCRTFTDRLQAGDRAKALAGEPVFAPLVDAAGDPGKVQEYCVRLVGPVTPGGKPSPSRSTKAEPSDGHPSRSGSSGAGEG</sequence>
<feature type="compositionally biased region" description="Basic and acidic residues" evidence="1">
    <location>
        <begin position="269"/>
        <end position="278"/>
    </location>
</feature>